<dbReference type="PANTHER" id="PTHR33960:SF1">
    <property type="entry name" value="SIMILAR TO KIAA0825 PROTEIN"/>
    <property type="match status" value="1"/>
</dbReference>
<name>A0ABM1J943_POLDO</name>
<dbReference type="PANTHER" id="PTHR33960">
    <property type="entry name" value="SIMILAR TO KIAA0825 PROTEIN"/>
    <property type="match status" value="1"/>
</dbReference>
<keyword evidence="1" id="KW-1185">Reference proteome</keyword>
<dbReference type="Proteomes" id="UP000694924">
    <property type="component" value="Unplaced"/>
</dbReference>
<evidence type="ECO:0000313" key="3">
    <source>
        <dbReference type="RefSeq" id="XP_015188981.1"/>
    </source>
</evidence>
<sequence>MEIMEDGSLVDRVRILLQRDMQYYQEMQTVLREALCIRVSGGKLDFPRHASFAAIKIVMWWEAEFLITFKRSSGLSTVKCKNLTELEANDGVVKNVQPSEFILMVVDTADQLLEYIFLEHLHTLIQECLDHADLTVLTATLGAASLIRNCLWCYNQHVKNVVSPGSSEKINNCYKSYHEMAEAVAERLLDLHCRLISLYILNEADSLGWNSNKSFFERERCSFVIQMWWLYMQGTKADLWETVPPQMAQRVFTGMLNESLSIIVTRFIYGRPTLARSEQFWTDAFNVLCCTGYLSLAACTESEEMIGVRSNKLPTIIRDVHAKCNELLVCLLFRGTPLEDLYQAFRNGLENLQVLQPRRGPSPWVLVCIPRLLGTSDLDVHVKELSEDKIVIIELNILRNQPQPNWTQLMKVLSMNNNVVAKLLLNTLVRKCIGFTSEEENFTMTKVKSTNNKDGNNKNEKIKTNCDGFLCSESSCKKLAKISTNLGLFSLTYILAVSVNEPEDVIIPALKQDPNWANYLDRQQVWNQSRPPWLNALLVPLKTMMPAIVDTLLDAVKTGASMYQAMSLALACFTELHVTTPISILRTALALNNNVPARCHPLGNSVLLQIFSAALYSTFLEIAANNQTGVLQSSTISMDVNLESGSFNPHDKIAASNALAEAICSIDEDNKHTAQIDHFSQTIEDSVKAVDQNPRCDKLKNMTRIVETYTDELLLTKTGRQSLKITHEYLLCASDWVLNRLRNGGSCYAQPDLIDFSEIPLKAKPLTHIMFHIEDTDFDQFLTNYESTNWKKVLTMPLSVSLERARNQILARPEFKNIGELSQEEREVVNSIKRICSSVRSARFK</sequence>
<evidence type="ECO:0000313" key="2">
    <source>
        <dbReference type="RefSeq" id="XP_015188980.1"/>
    </source>
</evidence>
<reference evidence="2 3" key="1">
    <citation type="submission" date="2025-05" db="UniProtKB">
        <authorList>
            <consortium name="RefSeq"/>
        </authorList>
    </citation>
    <scope>IDENTIFICATION</scope>
    <source>
        <tissue evidence="2 3">Whole body</tissue>
    </source>
</reference>
<dbReference type="RefSeq" id="XP_015188981.1">
    <property type="nucleotide sequence ID" value="XM_015333495.1"/>
</dbReference>
<evidence type="ECO:0000313" key="1">
    <source>
        <dbReference type="Proteomes" id="UP000694924"/>
    </source>
</evidence>
<proteinExistence type="predicted"/>
<dbReference type="RefSeq" id="XP_015188980.1">
    <property type="nucleotide sequence ID" value="XM_015333494.1"/>
</dbReference>
<protein>
    <submittedName>
        <fullName evidence="2 3">Uncharacterized protein LOC107073068 isoform X1</fullName>
    </submittedName>
</protein>
<accession>A0ABM1J943</accession>
<dbReference type="Pfam" id="PF14906">
    <property type="entry name" value="DUF4495"/>
    <property type="match status" value="1"/>
</dbReference>
<gene>
    <name evidence="2 3" type="primary">LOC107073068</name>
</gene>
<organism evidence="1 3">
    <name type="scientific">Polistes dominula</name>
    <name type="common">European paper wasp</name>
    <name type="synonym">Vespa dominula</name>
    <dbReference type="NCBI Taxonomy" id="743375"/>
    <lineage>
        <taxon>Eukaryota</taxon>
        <taxon>Metazoa</taxon>
        <taxon>Ecdysozoa</taxon>
        <taxon>Arthropoda</taxon>
        <taxon>Hexapoda</taxon>
        <taxon>Insecta</taxon>
        <taxon>Pterygota</taxon>
        <taxon>Neoptera</taxon>
        <taxon>Endopterygota</taxon>
        <taxon>Hymenoptera</taxon>
        <taxon>Apocrita</taxon>
        <taxon>Aculeata</taxon>
        <taxon>Vespoidea</taxon>
        <taxon>Vespidae</taxon>
        <taxon>Polistinae</taxon>
        <taxon>Polistini</taxon>
        <taxon>Polistes</taxon>
    </lineage>
</organism>
<dbReference type="GeneID" id="107073068"/>
<dbReference type="InterPro" id="IPR027993">
    <property type="entry name" value="DUF4495"/>
</dbReference>